<evidence type="ECO:0000313" key="2">
    <source>
        <dbReference type="Proteomes" id="UP001140087"/>
    </source>
</evidence>
<dbReference type="EC" id="2.3.1.86" evidence="1"/>
<dbReference type="Proteomes" id="UP001140087">
    <property type="component" value="Unassembled WGS sequence"/>
</dbReference>
<name>A0ACC1LGU4_9FUNG</name>
<accession>A0ACC1LGU4</accession>
<evidence type="ECO:0000313" key="1">
    <source>
        <dbReference type="EMBL" id="KAJ2807283.1"/>
    </source>
</evidence>
<keyword evidence="1" id="KW-0012">Acyltransferase</keyword>
<reference evidence="1" key="1">
    <citation type="submission" date="2022-07" db="EMBL/GenBank/DDBJ databases">
        <title>Phylogenomic reconstructions and comparative analyses of Kickxellomycotina fungi.</title>
        <authorList>
            <person name="Reynolds N.K."/>
            <person name="Stajich J.E."/>
            <person name="Barry K."/>
            <person name="Grigoriev I.V."/>
            <person name="Crous P."/>
            <person name="Smith M.E."/>
        </authorList>
    </citation>
    <scope>NUCLEOTIDE SEQUENCE</scope>
    <source>
        <strain evidence="1">BCRC 34780</strain>
    </source>
</reference>
<keyword evidence="2" id="KW-1185">Reference proteome</keyword>
<comment type="caution">
    <text evidence="1">The sequence shown here is derived from an EMBL/GenBank/DDBJ whole genome shotgun (WGS) entry which is preliminary data.</text>
</comment>
<feature type="non-terminal residue" evidence="1">
    <location>
        <position position="1"/>
    </location>
</feature>
<protein>
    <submittedName>
        <fullName evidence="1">Fatty acid synthase alpha subunit Lsd1</fullName>
        <ecNumber evidence="1">2.3.1.86</ecNumber>
    </submittedName>
</protein>
<gene>
    <name evidence="1" type="primary">fas2_2</name>
    <name evidence="1" type="ORF">H4R21_000542</name>
</gene>
<dbReference type="EMBL" id="JANBUN010000071">
    <property type="protein sequence ID" value="KAJ2807283.1"/>
    <property type="molecule type" value="Genomic_DNA"/>
</dbReference>
<proteinExistence type="predicted"/>
<keyword evidence="1" id="KW-0808">Transferase</keyword>
<organism evidence="1 2">
    <name type="scientific">Coemansia helicoidea</name>
    <dbReference type="NCBI Taxonomy" id="1286919"/>
    <lineage>
        <taxon>Eukaryota</taxon>
        <taxon>Fungi</taxon>
        <taxon>Fungi incertae sedis</taxon>
        <taxon>Zoopagomycota</taxon>
        <taxon>Kickxellomycotina</taxon>
        <taxon>Kickxellomycetes</taxon>
        <taxon>Kickxellales</taxon>
        <taxon>Kickxellaceae</taxon>
        <taxon>Coemansia</taxon>
    </lineage>
</organism>
<sequence length="2652" mass="284539">PFPFVPVLDADFGVLLLKDMGWPCEDLDAVVDRDPQRVLIQQGPVAAQYSTVVDESVKDILDGVYHGHIASLVEQQHGGDEASIPNVQYIGLDPAPVALPATVRVEASASERVFWLPPGESQLPALGAWLQALAGPRKSWLHALLTAPHIAQGTVFVDNYVRRLLRPRPGRKVAVHIVDGAPVLVAIEDSAGVLELEARCSADRAIRLLIHHRTVYGSVVPLALALVYDPSWALAPIHCSSDANHDALRAFAVDVWVASANQPAPQHADVTDTNAVLHDEFVITESHSRALCRAVANRAWQYARPHNGRLAAPAEFLYIAAARALLAFLQSSAVGTGLLGIVHLYNRVECDDCLSMLHVGDRLASAVRIESIEALESGTKVTLAACLRRNSRQVATIRAGFLARHHRTAAAKAFERTRGQVVVVALPSDTEVAVLEAKEWFVYREDAPLRVAPGAEVEFCLDSEHRMAATGGYSSMATTGTVSVRTRGSQRVHVANVDFQWGAAARNPVLEYLDRHRVSADGRMFGSGGYAHTTAANSSLSETTAAASNWDYARHSLDCNPVHLNPYYADLAGLPGTIAHGMWTAAAARGIAESIAAGGCVERIRAFETTFTDMVLPNDRLATELRHVGMKDGRMLVRGRTSKVGGSGSVMEIAAEVDQPRTAYVFTGQGSQEAGMGMALYEQSAVARDIWDRANEHMLETYDIDLLDIVRTNPTECTVSFCGRSGRRIRANYMALSKRVPDKTAGAGYVLAPIIPGITALSRSHTFRAPTGLLNATQFTQVIMVTAALAAVSDMRAHGLVQKDAMFAGHSLGEYCALAAMADVFTLEGLLDITFYRGLVMQSAVDRDEQGRSDFGMVAVDPSRVGSGWFGEDQLHVVVGAICAASPGLLQIVNYNVRGSQYVASGTLTNLAALRLVLDALAGSGVPVGSDVSTHVAEIVARVLAAPVGSDTVRGKATIPLRGIDVPFHSQQLMDGVPEFRAALRTKINTDTVSPALLHRRYIPNLTAVPFEVSRESYERVLDTTGSPVARSVLDGWNDEDLEDPVQHKRLAVDLLVELLTYQLAAPVQWIRTQDRLLAEAEIERLVEVGPAPVLCGMAAKTLARAEFDGRSVALLHFERDQDELYYRNIVDEPEPAAPEAPQAVEPAPVEKLPVEQQQQQPATQAAAPVAGAGEQIADVPLQAVDVVHAIVAYKMQRPLAAIPAQQTIKALVGGKSTLQNEIVGDLQKEFGNKLPDKSEDAPLQDLGAAIGSCGGLGKCTQPLVARLFSSKMPGGFSLSAARAALQSAYGLGPQRQDALLLVALTMEPAARLASEADARAWLNDVAKAYAARAGISYAATTASGGAAAGDAARGPVVSSAEVAKMQQAQREHARQQIEVLARYAGLDLRADGRSSASEKVRNSELQAGLDGLSAELGDDFVEGIKPVFDARKARRFDSYWNWARQDAYEWIQQAIAGGSAVADGEARILQLQNCADDKLLKLLDGTVAALSRDEAPALAAALRLATRLRDACKQALATSPVYRELTAPTQPQTGVLPTGEVSYAEVPRADEPSFAHYVEHMKGGDDFEATPPLHLREKSEGGQWAYSPLLSEAYYRALAALGGVGASYAGATALVTGCGRGSIGAEIVRALLMGGARVVATTSSYSRKTMLFFEDLYRRCGARGSELVVVPFNQGSAQDVAALAEFVLGTADGGLGWRLDYVFPFAAVSDIGSLVTNLGSRSELAQRAILTNVMRLLGAIKTAKERTRRTTRPSLVVLPLSPNHGTFGGDGLYGECKIALETTFNRWASEGWEGHLSIAGAVIGWTRGTGLMSGSNIAAQGVEAAGIRTFSAREMALNILALLHPHIADIAHEEPIWADFAAGLERVAGLADTLKRARAAIGKRSTTYGMVAREDALTYAALHISSASASKAAAPDMSPLATHRHHFPAARGYDSLAHLHHLQDMVNLDKVVVVTGYGEVGPHGNAETRWEVEAYGELSVAGCIELAWIMGLIRHVNDQDYIGWVDAASGEPVRDADIKARYEEHIRAHTGIRLIEPDLALGYDPHRKQVLREVQIEHDMAPFEASADDAAAYKKSNGDRVDVWENAGGASWSVRFLKGALLRVPAAVNATRLVAALLPTGWNAARFGIPEDVIKQVDMGTLYVLVATVEALVRSGITDPYELYQHVHVSEVGSTIGSGLGGGAALQDMYSRRSLEGGVQSDALQETLISTIQAWVNMLLLSSAGPVKPSVGACATTVLSIDTAVDAIMAGKAKVMLAGGVDDISEESLTEFAAMGATNNTLDEYASGREPAEMCRPCTSTRNGFMEGHGAGVLVLMSASTAIACGAPIYGIIGMSATATDKNGRSVPAPGKGVLGSAREMAATAAVPRQLTIAHRRHAFETQLRMLDAWRATELELLAEDEDPEAQAEVDEQYMRQRRALQDAWGNEFWKQNPAISPLRGSLAVWGLAADDIGLASFHGTSTKANDLNESEVVDAQMRRLGRTPGYPVPAVCQKWLTGHSKGAAAAFMLNGVLQSMRTGLIPGNRNADNIDLKLKKYDQVVYLSKTVQTAGIKAALLKSFGFGQVGGELLVVHPDYLLATLGRAQLDEYNAKLARRDTKAARYWQDTLVSNHPFVQVKQHPPFTPDQEQRVYLDPTARAHYDPKTSEYRF</sequence>